<dbReference type="Proteomes" id="UP001283366">
    <property type="component" value="Unassembled WGS sequence"/>
</dbReference>
<accession>A0ABU4IAC1</accession>
<proteinExistence type="predicted"/>
<feature type="transmembrane region" description="Helical" evidence="1">
    <location>
        <begin position="60"/>
        <end position="78"/>
    </location>
</feature>
<sequence length="79" mass="8406">MVRDDRHECGVINRSGISIPTGLSRSLCLATHQIGIKVLEVHMGCCNTPPPGGTKEVGPLLKLVGILFVAIVLIAWVFG</sequence>
<keyword evidence="3" id="KW-1185">Reference proteome</keyword>
<dbReference type="RefSeq" id="WP_087479657.1">
    <property type="nucleotide sequence ID" value="NZ_AP024883.1"/>
</dbReference>
<organism evidence="2 3">
    <name type="scientific">Vibrio mangrovi</name>
    <dbReference type="NCBI Taxonomy" id="474394"/>
    <lineage>
        <taxon>Bacteria</taxon>
        <taxon>Pseudomonadati</taxon>
        <taxon>Pseudomonadota</taxon>
        <taxon>Gammaproteobacteria</taxon>
        <taxon>Vibrionales</taxon>
        <taxon>Vibrionaceae</taxon>
        <taxon>Vibrio</taxon>
    </lineage>
</organism>
<evidence type="ECO:0000313" key="2">
    <source>
        <dbReference type="EMBL" id="MDW6003562.1"/>
    </source>
</evidence>
<gene>
    <name evidence="2" type="ORF">SBX37_11950</name>
</gene>
<comment type="caution">
    <text evidence="2">The sequence shown here is derived from an EMBL/GenBank/DDBJ whole genome shotgun (WGS) entry which is preliminary data.</text>
</comment>
<evidence type="ECO:0000313" key="3">
    <source>
        <dbReference type="Proteomes" id="UP001283366"/>
    </source>
</evidence>
<dbReference type="EMBL" id="JAWRCO010000001">
    <property type="protein sequence ID" value="MDW6003562.1"/>
    <property type="molecule type" value="Genomic_DNA"/>
</dbReference>
<keyword evidence="1" id="KW-1133">Transmembrane helix</keyword>
<protein>
    <submittedName>
        <fullName evidence="2">Uncharacterized protein</fullName>
    </submittedName>
</protein>
<keyword evidence="1" id="KW-0812">Transmembrane</keyword>
<reference evidence="2 3" key="1">
    <citation type="submission" date="2023-11" db="EMBL/GenBank/DDBJ databases">
        <title>Plant-associative lifestyle of Vibrio porteresiae and its evolutionary dynamics.</title>
        <authorList>
            <person name="Rameshkumar N."/>
            <person name="Kirti K."/>
        </authorList>
    </citation>
    <scope>NUCLEOTIDE SEQUENCE [LARGE SCALE GENOMIC DNA]</scope>
    <source>
        <strain evidence="2 3">MSSRF38</strain>
    </source>
</reference>
<name>A0ABU4IAC1_9VIBR</name>
<evidence type="ECO:0000256" key="1">
    <source>
        <dbReference type="SAM" id="Phobius"/>
    </source>
</evidence>
<keyword evidence="1" id="KW-0472">Membrane</keyword>